<feature type="transmembrane region" description="Helical" evidence="6">
    <location>
        <begin position="124"/>
        <end position="140"/>
    </location>
</feature>
<evidence type="ECO:0000256" key="2">
    <source>
        <dbReference type="ARBA" id="ARBA00007018"/>
    </source>
</evidence>
<organism evidence="7 8">
    <name type="scientific">Purpureocillium lilacinum</name>
    <name type="common">Paecilomyces lilacinus</name>
    <dbReference type="NCBI Taxonomy" id="33203"/>
    <lineage>
        <taxon>Eukaryota</taxon>
        <taxon>Fungi</taxon>
        <taxon>Dikarya</taxon>
        <taxon>Ascomycota</taxon>
        <taxon>Pezizomycotina</taxon>
        <taxon>Sordariomycetes</taxon>
        <taxon>Hypocreomycetidae</taxon>
        <taxon>Hypocreales</taxon>
        <taxon>Ophiocordycipitaceae</taxon>
        <taxon>Purpureocillium</taxon>
    </lineage>
</organism>
<evidence type="ECO:0000256" key="5">
    <source>
        <dbReference type="ARBA" id="ARBA00023136"/>
    </source>
</evidence>
<keyword evidence="5 6" id="KW-0472">Membrane</keyword>
<reference evidence="7 8" key="1">
    <citation type="journal article" date="2024" name="Microbiol. Resour. Announc.">
        <title>Genome annotations for the ascomycete fungi Trichoderma harzianum, Trichoderma aggressivum, and Purpureocillium lilacinum.</title>
        <authorList>
            <person name="Beijen E.P.W."/>
            <person name="Ohm R.A."/>
        </authorList>
    </citation>
    <scope>NUCLEOTIDE SEQUENCE [LARGE SCALE GENOMIC DNA]</scope>
    <source>
        <strain evidence="7 8">CBS 150709</strain>
    </source>
</reference>
<dbReference type="Pfam" id="PF03006">
    <property type="entry name" value="HlyIII"/>
    <property type="match status" value="1"/>
</dbReference>
<gene>
    <name evidence="7" type="ORF">Purlil1_12983</name>
</gene>
<dbReference type="PANTHER" id="PTHR20855">
    <property type="entry name" value="ADIPOR/PROGESTIN RECEPTOR-RELATED"/>
    <property type="match status" value="1"/>
</dbReference>
<evidence type="ECO:0000313" key="8">
    <source>
        <dbReference type="Proteomes" id="UP001287286"/>
    </source>
</evidence>
<evidence type="ECO:0000256" key="1">
    <source>
        <dbReference type="ARBA" id="ARBA00004141"/>
    </source>
</evidence>
<feature type="transmembrane region" description="Helical" evidence="6">
    <location>
        <begin position="55"/>
        <end position="75"/>
    </location>
</feature>
<name>A0ABR0BFE2_PURLI</name>
<keyword evidence="3 6" id="KW-0812">Transmembrane</keyword>
<sequence>MWSAAVSTIYYGFSCNRTLRAIHWALTTVVSLFCAGVTLDPKFELPEFRYQRTCLYVGLGVTSAFFVTHGVMVSGWDAQAERMSLRCMAWMATTNLLGAFIYAAKIPERWAPGLFDIYGASHQLFHMAVMIAAGFHYHGLSGASRLMRLKSDPCEGI</sequence>
<evidence type="ECO:0000256" key="6">
    <source>
        <dbReference type="SAM" id="Phobius"/>
    </source>
</evidence>
<feature type="transmembrane region" description="Helical" evidence="6">
    <location>
        <begin position="21"/>
        <end position="39"/>
    </location>
</feature>
<keyword evidence="8" id="KW-1185">Reference proteome</keyword>
<evidence type="ECO:0000256" key="4">
    <source>
        <dbReference type="ARBA" id="ARBA00022989"/>
    </source>
</evidence>
<comment type="similarity">
    <text evidence="2">Belongs to the ADIPOR family.</text>
</comment>
<dbReference type="InterPro" id="IPR004254">
    <property type="entry name" value="AdipoR/HlyIII-related"/>
</dbReference>
<proteinExistence type="inferred from homology"/>
<keyword evidence="4 6" id="KW-1133">Transmembrane helix</keyword>
<evidence type="ECO:0000256" key="3">
    <source>
        <dbReference type="ARBA" id="ARBA00022692"/>
    </source>
</evidence>
<feature type="transmembrane region" description="Helical" evidence="6">
    <location>
        <begin position="87"/>
        <end position="104"/>
    </location>
</feature>
<comment type="caution">
    <text evidence="7">The sequence shown here is derived from an EMBL/GenBank/DDBJ whole genome shotgun (WGS) entry which is preliminary data.</text>
</comment>
<evidence type="ECO:0000313" key="7">
    <source>
        <dbReference type="EMBL" id="KAK4073595.1"/>
    </source>
</evidence>
<comment type="subcellular location">
    <subcellularLocation>
        <location evidence="1">Membrane</location>
        <topology evidence="1">Multi-pass membrane protein</topology>
    </subcellularLocation>
</comment>
<evidence type="ECO:0008006" key="9">
    <source>
        <dbReference type="Google" id="ProtNLM"/>
    </source>
</evidence>
<accession>A0ABR0BFE2</accession>
<dbReference type="EMBL" id="JAWRVI010000153">
    <property type="protein sequence ID" value="KAK4073595.1"/>
    <property type="molecule type" value="Genomic_DNA"/>
</dbReference>
<dbReference type="Proteomes" id="UP001287286">
    <property type="component" value="Unassembled WGS sequence"/>
</dbReference>
<protein>
    <recommendedName>
        <fullName evidence="9">Adiponectin receptor protein 1</fullName>
    </recommendedName>
</protein>
<dbReference type="PANTHER" id="PTHR20855:SF52">
    <property type="entry name" value="ADIPONECTIN RECEPTOR PROTEIN"/>
    <property type="match status" value="1"/>
</dbReference>